<evidence type="ECO:0000313" key="5">
    <source>
        <dbReference type="Proteomes" id="UP000734854"/>
    </source>
</evidence>
<feature type="compositionally biased region" description="Basic and acidic residues" evidence="1">
    <location>
        <begin position="819"/>
        <end position="830"/>
    </location>
</feature>
<dbReference type="InterPro" id="IPR006553">
    <property type="entry name" value="Leu-rich_rpt_Cys-con_subtyp"/>
</dbReference>
<evidence type="ECO:0000313" key="4">
    <source>
        <dbReference type="EMBL" id="KAG6530127.1"/>
    </source>
</evidence>
<dbReference type="EMBL" id="JACMSC010000003">
    <property type="protein sequence ID" value="KAG6530127.1"/>
    <property type="molecule type" value="Genomic_DNA"/>
</dbReference>
<dbReference type="PANTHER" id="PTHR16134">
    <property type="entry name" value="F-BOX/TPR REPEAT PROTEIN POF3"/>
    <property type="match status" value="1"/>
</dbReference>
<protein>
    <submittedName>
        <fullName evidence="4">Uncharacterized protein</fullName>
    </submittedName>
</protein>
<comment type="caution">
    <text evidence="4">The sequence shown here is derived from an EMBL/GenBank/DDBJ whole genome shotgun (WGS) entry which is preliminary data.</text>
</comment>
<feature type="domain" description="Transport inhibitor response 1" evidence="3">
    <location>
        <begin position="136"/>
        <end position="179"/>
    </location>
</feature>
<dbReference type="Pfam" id="PF18511">
    <property type="entry name" value="F-box_5"/>
    <property type="match status" value="1"/>
</dbReference>
<dbReference type="InterPro" id="IPR041101">
    <property type="entry name" value="Transp_inhibit"/>
</dbReference>
<proteinExistence type="predicted"/>
<name>A0A8J5HZV5_ZINOF</name>
<feature type="compositionally biased region" description="Gly residues" evidence="1">
    <location>
        <begin position="35"/>
        <end position="45"/>
    </location>
</feature>
<dbReference type="GO" id="GO:0019005">
    <property type="term" value="C:SCF ubiquitin ligase complex"/>
    <property type="evidence" value="ECO:0007669"/>
    <property type="project" value="TreeGrafter"/>
</dbReference>
<dbReference type="InterPro" id="IPR041567">
    <property type="entry name" value="COI1_F-box"/>
</dbReference>
<feature type="domain" description="COI1 F-box" evidence="2">
    <location>
        <begin position="74"/>
        <end position="113"/>
    </location>
</feature>
<dbReference type="SMART" id="SM00367">
    <property type="entry name" value="LRR_CC"/>
    <property type="match status" value="4"/>
</dbReference>
<organism evidence="4 5">
    <name type="scientific">Zingiber officinale</name>
    <name type="common">Ginger</name>
    <name type="synonym">Amomum zingiber</name>
    <dbReference type="NCBI Taxonomy" id="94328"/>
    <lineage>
        <taxon>Eukaryota</taxon>
        <taxon>Viridiplantae</taxon>
        <taxon>Streptophyta</taxon>
        <taxon>Embryophyta</taxon>
        <taxon>Tracheophyta</taxon>
        <taxon>Spermatophyta</taxon>
        <taxon>Magnoliopsida</taxon>
        <taxon>Liliopsida</taxon>
        <taxon>Zingiberales</taxon>
        <taxon>Zingiberaceae</taxon>
        <taxon>Zingiber</taxon>
    </lineage>
</organism>
<dbReference type="GO" id="GO:0031146">
    <property type="term" value="P:SCF-dependent proteasomal ubiquitin-dependent protein catabolic process"/>
    <property type="evidence" value="ECO:0007669"/>
    <property type="project" value="TreeGrafter"/>
</dbReference>
<reference evidence="4 5" key="1">
    <citation type="submission" date="2020-08" db="EMBL/GenBank/DDBJ databases">
        <title>Plant Genome Project.</title>
        <authorList>
            <person name="Zhang R.-G."/>
        </authorList>
    </citation>
    <scope>NUCLEOTIDE SEQUENCE [LARGE SCALE GENOMIC DNA]</scope>
    <source>
        <tissue evidence="4">Rhizome</tissue>
    </source>
</reference>
<dbReference type="CDD" id="cd22159">
    <property type="entry name" value="F-box_AtTIR1-like"/>
    <property type="match status" value="1"/>
</dbReference>
<evidence type="ECO:0000259" key="2">
    <source>
        <dbReference type="Pfam" id="PF18511"/>
    </source>
</evidence>
<dbReference type="Proteomes" id="UP000734854">
    <property type="component" value="Unassembled WGS sequence"/>
</dbReference>
<sequence length="886" mass="97510">MSLLQEVFTGAGTVATMAEGGEGEEEEERSCASGFGIGGDDGAGCSGSSAPAARMRSGTGGGTEQPPPPPPFSDQVLENVLESVLEFLTCRRDRNAVSLVCRSWYRAEAQTRREVFIGNCYAVLPVRAVARYRSARAMVLKGRPRFDDFSLIPPGWGGRFSPWATAMAAAYPWFERVCLKRITVSDADLALLARSFPSFRDLTLICCDGNLRVLDLIENDVEDEDEQVVDWISRFPETITCLESLSFECVNCAVNFAALEALVARSPSLRRLRVNEHVSVSQLRRLMERTPQLTHLGTGSFHLVPADAGAADLDVTDLESSFAASKSLVCLSGFRVLDPEYLPAIFPACANLVSLNLSYAVFIAEQLKPVIAQCHNLQTFWVLDTVGDDGLRSVAKNCKKLSELRVFPMDATEDSEGFVSDSGLVAISEGCPNLRSILYFCQRMTNAAVVTMSKNCPNLAVFRLCIMGRHRPDRLTGQPMDEGFGAIVMNCKKLTRLAISGLLTDRVFEYIADHGRSVRTLSVAFSGDSDLSLKHLFQGCPNLKKLEIRDCPFGDAGLLFGVHHFYNMRFLWMSSCMPSLRGCKEVARRLPHLVVEVIADSPQDIYSDAVEKLYLYRSLSGPREDAPPFLDPGVYSLKNSIAVFITSQLSAREGYVIEHTIHWSYDNQSTTKKDGKAASSGIRWHSLLRGDNLLPLCPVEITIKWPDGHGDTDRRWVKGKDLCGSSMENKISKKLVAPSTIRNLNMYHAETETKNIADTLSDEDSSERCRGRLGRIESRLGSEHIASHGHILGNWNVSSVAMKNKNVLDLFVQGTGSNDSHREGGERKADAPPPPALYLVGVVIDQVCDDDADYDHEMEADVEHAAKLLDSNSKGISSRVDAQQLV</sequence>
<feature type="region of interest" description="Disordered" evidence="1">
    <location>
        <begin position="813"/>
        <end position="834"/>
    </location>
</feature>
<evidence type="ECO:0000256" key="1">
    <source>
        <dbReference type="SAM" id="MobiDB-lite"/>
    </source>
</evidence>
<dbReference type="Gene3D" id="3.80.10.10">
    <property type="entry name" value="Ribonuclease Inhibitor"/>
    <property type="match status" value="1"/>
</dbReference>
<gene>
    <name evidence="4" type="ORF">ZIOFF_012349</name>
</gene>
<dbReference type="InterPro" id="IPR032675">
    <property type="entry name" value="LRR_dom_sf"/>
</dbReference>
<dbReference type="SUPFAM" id="SSF52047">
    <property type="entry name" value="RNI-like"/>
    <property type="match status" value="1"/>
</dbReference>
<keyword evidence="5" id="KW-1185">Reference proteome</keyword>
<evidence type="ECO:0000259" key="3">
    <source>
        <dbReference type="Pfam" id="PF18791"/>
    </source>
</evidence>
<accession>A0A8J5HZV5</accession>
<feature type="region of interest" description="Disordered" evidence="1">
    <location>
        <begin position="14"/>
        <end position="75"/>
    </location>
</feature>
<dbReference type="Gene3D" id="1.20.1280.50">
    <property type="match status" value="1"/>
</dbReference>
<dbReference type="AlphaFoldDB" id="A0A8J5HZV5"/>
<dbReference type="Pfam" id="PF18791">
    <property type="entry name" value="Transp_inhibit"/>
    <property type="match status" value="1"/>
</dbReference>
<dbReference type="PANTHER" id="PTHR16134:SF36">
    <property type="entry name" value="TRANSPORT INHIBITOR RESPONSE 1-LIKE PROTEIN"/>
    <property type="match status" value="1"/>
</dbReference>